<feature type="transmembrane region" description="Helical" evidence="8">
    <location>
        <begin position="186"/>
        <end position="203"/>
    </location>
</feature>
<protein>
    <submittedName>
        <fullName evidence="10">MFS transporter</fullName>
    </submittedName>
</protein>
<dbReference type="PANTHER" id="PTHR48022:SF11">
    <property type="entry name" value="MONOSACCHARIDE TRANSPORTER (HXT8), PUTATIVE (AFU_ORTHOLOGUE AFUA_2G08120)-RELATED"/>
    <property type="match status" value="1"/>
</dbReference>
<dbReference type="InterPro" id="IPR050360">
    <property type="entry name" value="MFS_Sugar_Transporters"/>
</dbReference>
<feature type="transmembrane region" description="Helical" evidence="8">
    <location>
        <begin position="149"/>
        <end position="174"/>
    </location>
</feature>
<keyword evidence="5 8" id="KW-1133">Transmembrane helix</keyword>
<comment type="similarity">
    <text evidence="2 7">Belongs to the major facilitator superfamily. Sugar transporter (TC 2.A.1.1) family.</text>
</comment>
<gene>
    <name evidence="10" type="ORF">BZA70DRAFT_273674</name>
</gene>
<dbReference type="InterPro" id="IPR020846">
    <property type="entry name" value="MFS_dom"/>
</dbReference>
<dbReference type="InterPro" id="IPR005828">
    <property type="entry name" value="MFS_sugar_transport-like"/>
</dbReference>
<name>A0ABR1FEY6_9ASCO</name>
<feature type="transmembrane region" description="Helical" evidence="8">
    <location>
        <begin position="407"/>
        <end position="425"/>
    </location>
</feature>
<dbReference type="Pfam" id="PF00083">
    <property type="entry name" value="Sugar_tr"/>
    <property type="match status" value="1"/>
</dbReference>
<accession>A0ABR1FEY6</accession>
<feature type="transmembrane region" description="Helical" evidence="8">
    <location>
        <begin position="437"/>
        <end position="456"/>
    </location>
</feature>
<dbReference type="NCBIfam" id="TIGR00879">
    <property type="entry name" value="SP"/>
    <property type="match status" value="1"/>
</dbReference>
<evidence type="ECO:0000256" key="5">
    <source>
        <dbReference type="ARBA" id="ARBA00022989"/>
    </source>
</evidence>
<dbReference type="InterPro" id="IPR036259">
    <property type="entry name" value="MFS_trans_sf"/>
</dbReference>
<comment type="subcellular location">
    <subcellularLocation>
        <location evidence="1">Membrane</location>
        <topology evidence="1">Multi-pass membrane protein</topology>
    </subcellularLocation>
</comment>
<dbReference type="Proteomes" id="UP001498771">
    <property type="component" value="Unassembled WGS sequence"/>
</dbReference>
<dbReference type="PANTHER" id="PTHR48022">
    <property type="entry name" value="PLASTIDIC GLUCOSE TRANSPORTER 4"/>
    <property type="match status" value="1"/>
</dbReference>
<dbReference type="Gene3D" id="1.20.1250.20">
    <property type="entry name" value="MFS general substrate transporter like domains"/>
    <property type="match status" value="1"/>
</dbReference>
<dbReference type="PROSITE" id="PS50850">
    <property type="entry name" value="MFS"/>
    <property type="match status" value="1"/>
</dbReference>
<feature type="transmembrane region" description="Helical" evidence="8">
    <location>
        <begin position="366"/>
        <end position="386"/>
    </location>
</feature>
<evidence type="ECO:0000313" key="10">
    <source>
        <dbReference type="EMBL" id="KAK7208416.1"/>
    </source>
</evidence>
<proteinExistence type="inferred from homology"/>
<keyword evidence="4 8" id="KW-0812">Transmembrane</keyword>
<evidence type="ECO:0000256" key="8">
    <source>
        <dbReference type="SAM" id="Phobius"/>
    </source>
</evidence>
<feature type="transmembrane region" description="Helical" evidence="8">
    <location>
        <begin position="310"/>
        <end position="328"/>
    </location>
</feature>
<evidence type="ECO:0000313" key="11">
    <source>
        <dbReference type="Proteomes" id="UP001498771"/>
    </source>
</evidence>
<feature type="transmembrane region" description="Helical" evidence="8">
    <location>
        <begin position="92"/>
        <end position="111"/>
    </location>
</feature>
<dbReference type="PROSITE" id="PS00217">
    <property type="entry name" value="SUGAR_TRANSPORT_2"/>
    <property type="match status" value="1"/>
</dbReference>
<dbReference type="GeneID" id="90037379"/>
<comment type="caution">
    <text evidence="10">The sequence shown here is derived from an EMBL/GenBank/DDBJ whole genome shotgun (WGS) entry which is preliminary data.</text>
</comment>
<dbReference type="RefSeq" id="XP_064771449.1">
    <property type="nucleotide sequence ID" value="XM_064911867.1"/>
</dbReference>
<keyword evidence="11" id="KW-1185">Reference proteome</keyword>
<organism evidence="10 11">
    <name type="scientific">Myxozyma melibiosi</name>
    <dbReference type="NCBI Taxonomy" id="54550"/>
    <lineage>
        <taxon>Eukaryota</taxon>
        <taxon>Fungi</taxon>
        <taxon>Dikarya</taxon>
        <taxon>Ascomycota</taxon>
        <taxon>Saccharomycotina</taxon>
        <taxon>Lipomycetes</taxon>
        <taxon>Lipomycetales</taxon>
        <taxon>Lipomycetaceae</taxon>
        <taxon>Myxozyma</taxon>
    </lineage>
</organism>
<reference evidence="10 11" key="1">
    <citation type="submission" date="2024-03" db="EMBL/GenBank/DDBJ databases">
        <title>Genome-scale model development and genomic sequencing of the oleaginous clade Lipomyces.</title>
        <authorList>
            <consortium name="Lawrence Berkeley National Laboratory"/>
            <person name="Czajka J.J."/>
            <person name="Han Y."/>
            <person name="Kim J."/>
            <person name="Mondo S.J."/>
            <person name="Hofstad B.A."/>
            <person name="Robles A."/>
            <person name="Haridas S."/>
            <person name="Riley R."/>
            <person name="LaButti K."/>
            <person name="Pangilinan J."/>
            <person name="Andreopoulos W."/>
            <person name="Lipzen A."/>
            <person name="Yan J."/>
            <person name="Wang M."/>
            <person name="Ng V."/>
            <person name="Grigoriev I.V."/>
            <person name="Spatafora J.W."/>
            <person name="Magnuson J.K."/>
            <person name="Baker S.E."/>
            <person name="Pomraning K.R."/>
        </authorList>
    </citation>
    <scope>NUCLEOTIDE SEQUENCE [LARGE SCALE GENOMIC DNA]</scope>
    <source>
        <strain evidence="10 11">Phaff 52-87</strain>
    </source>
</reference>
<dbReference type="InterPro" id="IPR005829">
    <property type="entry name" value="Sugar_transporter_CS"/>
</dbReference>
<feature type="domain" description="Major facilitator superfamily (MFS) profile" evidence="9">
    <location>
        <begin position="19"/>
        <end position="460"/>
    </location>
</feature>
<sequence length="506" mass="55586">MLVQAHSLAARPTAVELCLMFFVALGSLTYGYSSSIISTTRGQPSFNSYFSLDTASNATQLNGAMDGLFQAGGLFGALTVSYLADTFGRRKCIVLGSLLCVIGSALQAGSVHVAMFIAVRFITGFGVGQLLTSVPMYQSELSRPYSRGLTVGTHGVMIVIGYTLSSWVGVGFYYVDAGGAQWRVPLAIQAVFPLILGVFVMFLPESPRWLLMQDRSDDAQAIILRVHRDSADPDHRAAKLEFLQMEQQWQLERSSSVSWTDAFKKPHYRKRMIIGFCTLAAGQATGTLVINNYGPTLYADLGFSSANSLIIQGGWITLSVIGNSVNALTIDWLGRKKQLLIGLAGCTLALIGECVSLSTYERTGGRGASIAAVVFLFLHVFIYGLNMDVTSYVYSSEIMPNQLRAKGVSFSMCGLFLSTIVYLEAASTAFANIGWKYYLVFICMSVFFFFLILFYFPETKDMSLEEMATVFGDEVTDINLHKTDTDEYQMEEKNECLESVRTFEAV</sequence>
<evidence type="ECO:0000256" key="7">
    <source>
        <dbReference type="RuleBase" id="RU003346"/>
    </source>
</evidence>
<evidence type="ECO:0000256" key="3">
    <source>
        <dbReference type="ARBA" id="ARBA00022448"/>
    </source>
</evidence>
<feature type="transmembrane region" description="Helical" evidence="8">
    <location>
        <begin position="272"/>
        <end position="290"/>
    </location>
</feature>
<keyword evidence="6 8" id="KW-0472">Membrane</keyword>
<evidence type="ECO:0000256" key="4">
    <source>
        <dbReference type="ARBA" id="ARBA00022692"/>
    </source>
</evidence>
<feature type="transmembrane region" description="Helical" evidence="8">
    <location>
        <begin position="340"/>
        <end position="360"/>
    </location>
</feature>
<evidence type="ECO:0000256" key="6">
    <source>
        <dbReference type="ARBA" id="ARBA00023136"/>
    </source>
</evidence>
<feature type="transmembrane region" description="Helical" evidence="8">
    <location>
        <begin position="67"/>
        <end position="85"/>
    </location>
</feature>
<dbReference type="PRINTS" id="PR00171">
    <property type="entry name" value="SUGRTRNSPORT"/>
</dbReference>
<dbReference type="InterPro" id="IPR003663">
    <property type="entry name" value="Sugar/inositol_transpt"/>
</dbReference>
<keyword evidence="3 7" id="KW-0813">Transport</keyword>
<evidence type="ECO:0000259" key="9">
    <source>
        <dbReference type="PROSITE" id="PS50850"/>
    </source>
</evidence>
<evidence type="ECO:0000256" key="1">
    <source>
        <dbReference type="ARBA" id="ARBA00004141"/>
    </source>
</evidence>
<dbReference type="EMBL" id="JBBJBU010000001">
    <property type="protein sequence ID" value="KAK7208416.1"/>
    <property type="molecule type" value="Genomic_DNA"/>
</dbReference>
<evidence type="ECO:0000256" key="2">
    <source>
        <dbReference type="ARBA" id="ARBA00010992"/>
    </source>
</evidence>
<dbReference type="SUPFAM" id="SSF103473">
    <property type="entry name" value="MFS general substrate transporter"/>
    <property type="match status" value="1"/>
</dbReference>
<feature type="transmembrane region" description="Helical" evidence="8">
    <location>
        <begin position="12"/>
        <end position="32"/>
    </location>
</feature>